<dbReference type="GO" id="GO:0009432">
    <property type="term" value="P:SOS response"/>
    <property type="evidence" value="ECO:0007669"/>
    <property type="project" value="TreeGrafter"/>
</dbReference>
<dbReference type="InterPro" id="IPR026455">
    <property type="entry name" value="GRASP_w_spasm"/>
</dbReference>
<gene>
    <name evidence="1" type="ORF">BBI00_22120</name>
</gene>
<dbReference type="AlphaFoldDB" id="A0A1B8Z9M5"/>
<dbReference type="STRING" id="651561.BBI00_22120"/>
<dbReference type="OrthoDB" id="583309at2"/>
<proteinExistence type="predicted"/>
<dbReference type="GO" id="GO:0018169">
    <property type="term" value="F:ribosomal S6-glutamic acid ligase activity"/>
    <property type="evidence" value="ECO:0007669"/>
    <property type="project" value="TreeGrafter"/>
</dbReference>
<dbReference type="PANTHER" id="PTHR21621:SF0">
    <property type="entry name" value="BETA-CITRYLGLUTAMATE SYNTHASE B-RELATED"/>
    <property type="match status" value="1"/>
</dbReference>
<dbReference type="EMBL" id="MAYG01000032">
    <property type="protein sequence ID" value="OCA68292.1"/>
    <property type="molecule type" value="Genomic_DNA"/>
</dbReference>
<name>A0A1B8Z9M5_9FLAO</name>
<evidence type="ECO:0000313" key="1">
    <source>
        <dbReference type="EMBL" id="OCA68292.1"/>
    </source>
</evidence>
<dbReference type="PANTHER" id="PTHR21621">
    <property type="entry name" value="RIBOSOMAL PROTEIN S6 MODIFICATION PROTEIN"/>
    <property type="match status" value="1"/>
</dbReference>
<evidence type="ECO:0000313" key="2">
    <source>
        <dbReference type="Proteomes" id="UP000093432"/>
    </source>
</evidence>
<dbReference type="GO" id="GO:0005737">
    <property type="term" value="C:cytoplasm"/>
    <property type="evidence" value="ECO:0007669"/>
    <property type="project" value="TreeGrafter"/>
</dbReference>
<dbReference type="SUPFAM" id="SSF56059">
    <property type="entry name" value="Glutathione synthetase ATP-binding domain-like"/>
    <property type="match status" value="1"/>
</dbReference>
<sequence length="300" mass="35558">MILIITKNKESTTDEVIKWLLVMGKKFIRVNEDEVFEIKTKEKRIYVQSNVNSFFIDDIISVWYRRGGLKFQRLQYENPSVDIHMNEHQHWLEDYIIKTLESKKHINKQSNCHINKLLVLKKAENAGLDIPHYYLAENTENVKLGQTIVKPVAGNPTLENMSEKAYGVMYTTVIDQHVKGNFFISFFQEKIEKDFEIRTFYLNGKCWSMAIFSQKDQQTKVDYRKYNDKKPNRNVPYKLPDSIEQKIYQLMQSLDLNCGSIDFIKRNNTFYFLEVNPIGQFLNVSRTCNYLLDRKIAEYL</sequence>
<dbReference type="Proteomes" id="UP000093432">
    <property type="component" value="Unassembled WGS sequence"/>
</dbReference>
<dbReference type="RefSeq" id="WP_065401037.1">
    <property type="nucleotide sequence ID" value="NZ_JBOBHV010000007.1"/>
</dbReference>
<reference evidence="2" key="1">
    <citation type="submission" date="2016-07" db="EMBL/GenBank/DDBJ databases">
        <authorList>
            <person name="Florea S."/>
            <person name="Webb J.S."/>
            <person name="Jaromczyk J."/>
            <person name="Schardl C.L."/>
        </authorList>
    </citation>
    <scope>NUCLEOTIDE SEQUENCE [LARGE SCALE GENOMIC DNA]</scope>
    <source>
        <strain evidence="2">CC-VM-7</strain>
    </source>
</reference>
<accession>A0A1B8Z9M5</accession>
<dbReference type="NCBIfam" id="TIGR04192">
    <property type="entry name" value="GRASP_w_spasm"/>
    <property type="match status" value="1"/>
</dbReference>
<protein>
    <submittedName>
        <fullName evidence="1">Grasp-with-spasm system ATP-grasp peptide maturase</fullName>
    </submittedName>
</protein>
<dbReference type="Gene3D" id="3.30.470.20">
    <property type="entry name" value="ATP-grasp fold, B domain"/>
    <property type="match status" value="1"/>
</dbReference>
<organism evidence="1 2">
    <name type="scientific">Chryseobacterium arthrosphaerae</name>
    <dbReference type="NCBI Taxonomy" id="651561"/>
    <lineage>
        <taxon>Bacteria</taxon>
        <taxon>Pseudomonadati</taxon>
        <taxon>Bacteroidota</taxon>
        <taxon>Flavobacteriia</taxon>
        <taxon>Flavobacteriales</taxon>
        <taxon>Weeksellaceae</taxon>
        <taxon>Chryseobacterium group</taxon>
        <taxon>Chryseobacterium</taxon>
    </lineage>
</organism>
<comment type="caution">
    <text evidence="1">The sequence shown here is derived from an EMBL/GenBank/DDBJ whole genome shotgun (WGS) entry which is preliminary data.</text>
</comment>